<reference evidence="1" key="1">
    <citation type="journal article" date="2014" name="PLoS Genet.">
        <title>The Genome of Spironucleus salmonicida Highlights a Fish Pathogen Adapted to Fluctuating Environments.</title>
        <authorList>
            <person name="Xu F."/>
            <person name="Jerlstrom-Hultqvist J."/>
            <person name="Einarsson E."/>
            <person name="Astvaldsson A."/>
            <person name="Svard S.G."/>
            <person name="Andersson J.O."/>
        </authorList>
    </citation>
    <scope>NUCLEOTIDE SEQUENCE</scope>
</reference>
<evidence type="ECO:0000313" key="1">
    <source>
        <dbReference type="EMBL" id="EST42831.1"/>
    </source>
</evidence>
<organism evidence="1">
    <name type="scientific">Spironucleus salmonicida</name>
    <dbReference type="NCBI Taxonomy" id="348837"/>
    <lineage>
        <taxon>Eukaryota</taxon>
        <taxon>Metamonada</taxon>
        <taxon>Diplomonadida</taxon>
        <taxon>Hexamitidae</taxon>
        <taxon>Hexamitinae</taxon>
        <taxon>Spironucleus</taxon>
    </lineage>
</organism>
<protein>
    <submittedName>
        <fullName evidence="1">Uncharacterized protein</fullName>
    </submittedName>
</protein>
<accession>V6LGK8</accession>
<gene>
    <name evidence="1" type="ORF">SS50377_17516</name>
</gene>
<dbReference type="AlphaFoldDB" id="V6LGK8"/>
<dbReference type="EMBL" id="KI546153">
    <property type="protein sequence ID" value="EST42831.1"/>
    <property type="molecule type" value="Genomic_DNA"/>
</dbReference>
<name>V6LGK8_9EUKA</name>
<proteinExistence type="predicted"/>
<sequence>MLQNQALAFSNRPTCPLSAYIPTYPVGRTVEKNPLLYTLLLRVWTRRVCFHQSEYPPEWTPGAPPFPQNRRPLVYENRTSQAPPKTKPIVRQSNQTLRPHLACVLAPAGFPMEGDDSLQLSGSKYPSARRFFLDAE</sequence>